<comment type="caution">
    <text evidence="1">The sequence shown here is derived from an EMBL/GenBank/DDBJ whole genome shotgun (WGS) entry which is preliminary data.</text>
</comment>
<dbReference type="AlphaFoldDB" id="A0AAN8I2J3"/>
<reference evidence="1 2" key="1">
    <citation type="submission" date="2022-12" db="EMBL/GenBank/DDBJ databases">
        <title>Genomic features and morphological characterization of a novel Knufia sp. strain isolated from spacecraft assembly facility.</title>
        <authorList>
            <person name="Teixeira M."/>
            <person name="Chander A.M."/>
            <person name="Stajich J.E."/>
            <person name="Venkateswaran K."/>
        </authorList>
    </citation>
    <scope>NUCLEOTIDE SEQUENCE [LARGE SCALE GENOMIC DNA]</scope>
    <source>
        <strain evidence="1 2">FJI-L2-BK-P2</strain>
    </source>
</reference>
<dbReference type="Proteomes" id="UP001316803">
    <property type="component" value="Unassembled WGS sequence"/>
</dbReference>
<keyword evidence="2" id="KW-1185">Reference proteome</keyword>
<proteinExistence type="predicted"/>
<gene>
    <name evidence="1" type="ORF">OHC33_010223</name>
</gene>
<sequence length="424" mass="48938">MDQWGRSSEYFLRLGYRTNYLPEEINKFSALQIFDCEDIDEAGNGWNGRHEPISPLTKPRVTSSISLPFSTFPYSALLPELRAIVLKQLFTTCRYDLGVHDVVTIYENEHACSWPGRDCYEKLCSTQYGGLGHRSHTWISFPHDFMQLFASKQCYAEAFPVFAENTSVDLTVCEAFDLMTGIRKYPRLTSILATMLFRTPHIQARDMSLSWVPNTIQTLSMYAYKLQKIDVYTEDEFHWRVNYDEDGDEDGFIMSVNYEDSFSRKHHTITIEEAADCAQTPRYPNGLQDTLKESLFERTRFRNVRKLRVSLQRLLRSVKVHFWLTLVCKILDPALDGQRDKYGITPLGEEPRKMLLVIDAATLDMVDFKLDVGGQLHWNFANGAYPRPDGDEANIDFCMKGWQTARPVFASADYATPNVYHSHD</sequence>
<organism evidence="1 2">
    <name type="scientific">Knufia fluminis</name>
    <dbReference type="NCBI Taxonomy" id="191047"/>
    <lineage>
        <taxon>Eukaryota</taxon>
        <taxon>Fungi</taxon>
        <taxon>Dikarya</taxon>
        <taxon>Ascomycota</taxon>
        <taxon>Pezizomycotina</taxon>
        <taxon>Eurotiomycetes</taxon>
        <taxon>Chaetothyriomycetidae</taxon>
        <taxon>Chaetothyriales</taxon>
        <taxon>Trichomeriaceae</taxon>
        <taxon>Knufia</taxon>
    </lineage>
</organism>
<dbReference type="EMBL" id="JAKLMC020000043">
    <property type="protein sequence ID" value="KAK5948799.1"/>
    <property type="molecule type" value="Genomic_DNA"/>
</dbReference>
<accession>A0AAN8I2J3</accession>
<name>A0AAN8I2J3_9EURO</name>
<evidence type="ECO:0000313" key="2">
    <source>
        <dbReference type="Proteomes" id="UP001316803"/>
    </source>
</evidence>
<evidence type="ECO:0000313" key="1">
    <source>
        <dbReference type="EMBL" id="KAK5948799.1"/>
    </source>
</evidence>
<protein>
    <submittedName>
        <fullName evidence="1">Uncharacterized protein</fullName>
    </submittedName>
</protein>